<name>A0A9Q1KCP2_9CARY</name>
<dbReference type="Proteomes" id="UP001153076">
    <property type="component" value="Unassembled WGS sequence"/>
</dbReference>
<reference evidence="2" key="1">
    <citation type="submission" date="2022-04" db="EMBL/GenBank/DDBJ databases">
        <title>Carnegiea gigantea Genome sequencing and assembly v2.</title>
        <authorList>
            <person name="Copetti D."/>
            <person name="Sanderson M.J."/>
            <person name="Burquez A."/>
            <person name="Wojciechowski M.F."/>
        </authorList>
    </citation>
    <scope>NUCLEOTIDE SEQUENCE</scope>
    <source>
        <strain evidence="2">SGP5-SGP5p</strain>
        <tissue evidence="2">Aerial part</tissue>
    </source>
</reference>
<evidence type="ECO:0000313" key="3">
    <source>
        <dbReference type="Proteomes" id="UP001153076"/>
    </source>
</evidence>
<dbReference type="EMBL" id="JAKOGI010000191">
    <property type="protein sequence ID" value="KAJ8440417.1"/>
    <property type="molecule type" value="Genomic_DNA"/>
</dbReference>
<accession>A0A9Q1KCP2</accession>
<evidence type="ECO:0000313" key="2">
    <source>
        <dbReference type="EMBL" id="KAJ8440417.1"/>
    </source>
</evidence>
<gene>
    <name evidence="2" type="ORF">Cgig2_017650</name>
</gene>
<protein>
    <submittedName>
        <fullName evidence="2">Uncharacterized protein</fullName>
    </submittedName>
</protein>
<dbReference type="AlphaFoldDB" id="A0A9Q1KCP2"/>
<sequence length="301" mass="34417">MWAPSFISSIDLRQRVTSMAFPHSLSISEMAKYVAYYFEWDRRRVAFPPLPLPNHFQALCLSYDLVVAEEAAQRFELSELPQVIFYAILLNEAERLGVLHGRTLRIMESALTELRWNTFEAWVWQNGDRIFKARFWEKAGHEEESSDAEEATSPSGDDKQGEAERAVLDFELPEVIQATFYAMLLNDAVELGIVSGFLAVDLKLTLEGLRKTLAQRPNPLLADYHGLYPGFDLSLATQHAQDSNIPEMVQAIFYAMVVNDAVELGLTCRLTAECMMWVMQKLDWVPIEFWLENIDCRLGRA</sequence>
<comment type="caution">
    <text evidence="2">The sequence shown here is derived from an EMBL/GenBank/DDBJ whole genome shotgun (WGS) entry which is preliminary data.</text>
</comment>
<proteinExistence type="predicted"/>
<keyword evidence="3" id="KW-1185">Reference proteome</keyword>
<evidence type="ECO:0000256" key="1">
    <source>
        <dbReference type="SAM" id="MobiDB-lite"/>
    </source>
</evidence>
<organism evidence="2 3">
    <name type="scientific">Carnegiea gigantea</name>
    <dbReference type="NCBI Taxonomy" id="171969"/>
    <lineage>
        <taxon>Eukaryota</taxon>
        <taxon>Viridiplantae</taxon>
        <taxon>Streptophyta</taxon>
        <taxon>Embryophyta</taxon>
        <taxon>Tracheophyta</taxon>
        <taxon>Spermatophyta</taxon>
        <taxon>Magnoliopsida</taxon>
        <taxon>eudicotyledons</taxon>
        <taxon>Gunneridae</taxon>
        <taxon>Pentapetalae</taxon>
        <taxon>Caryophyllales</taxon>
        <taxon>Cactineae</taxon>
        <taxon>Cactaceae</taxon>
        <taxon>Cactoideae</taxon>
        <taxon>Echinocereeae</taxon>
        <taxon>Carnegiea</taxon>
    </lineage>
</organism>
<feature type="region of interest" description="Disordered" evidence="1">
    <location>
        <begin position="141"/>
        <end position="160"/>
    </location>
</feature>